<evidence type="ECO:0000313" key="1">
    <source>
        <dbReference type="EMBL" id="MBX58816.1"/>
    </source>
</evidence>
<evidence type="ECO:0008006" key="2">
    <source>
        <dbReference type="Google" id="ProtNLM"/>
    </source>
</evidence>
<dbReference type="EMBL" id="GGEC01078332">
    <property type="protein sequence ID" value="MBX58816.1"/>
    <property type="molecule type" value="Transcribed_RNA"/>
</dbReference>
<sequence length="48" mass="5542">MISMSNVLVNVQIYNMKLNHAKIQNFQQNIEGWKLVSESNIGKMLTFS</sequence>
<accession>A0A2P2PVQ3</accession>
<reference evidence="1" key="1">
    <citation type="submission" date="2018-02" db="EMBL/GenBank/DDBJ databases">
        <title>Rhizophora mucronata_Transcriptome.</title>
        <authorList>
            <person name="Meera S.P."/>
            <person name="Sreeshan A."/>
            <person name="Augustine A."/>
        </authorList>
    </citation>
    <scope>NUCLEOTIDE SEQUENCE</scope>
    <source>
        <tissue evidence="1">Leaf</tissue>
    </source>
</reference>
<protein>
    <recommendedName>
        <fullName evidence="2">BspA family leucine-rich repeat surface protein</fullName>
    </recommendedName>
</protein>
<organism evidence="1">
    <name type="scientific">Rhizophora mucronata</name>
    <name type="common">Asiatic mangrove</name>
    <dbReference type="NCBI Taxonomy" id="61149"/>
    <lineage>
        <taxon>Eukaryota</taxon>
        <taxon>Viridiplantae</taxon>
        <taxon>Streptophyta</taxon>
        <taxon>Embryophyta</taxon>
        <taxon>Tracheophyta</taxon>
        <taxon>Spermatophyta</taxon>
        <taxon>Magnoliopsida</taxon>
        <taxon>eudicotyledons</taxon>
        <taxon>Gunneridae</taxon>
        <taxon>Pentapetalae</taxon>
        <taxon>rosids</taxon>
        <taxon>fabids</taxon>
        <taxon>Malpighiales</taxon>
        <taxon>Rhizophoraceae</taxon>
        <taxon>Rhizophora</taxon>
    </lineage>
</organism>
<dbReference type="AlphaFoldDB" id="A0A2P2PVQ3"/>
<proteinExistence type="predicted"/>
<name>A0A2P2PVQ3_RHIMU</name>